<dbReference type="Proteomes" id="UP000183809">
    <property type="component" value="Unassembled WGS sequence"/>
</dbReference>
<name>A0A1J9RNL3_9PEZI</name>
<dbReference type="RefSeq" id="XP_020125441.1">
    <property type="nucleotide sequence ID" value="XM_020279689.1"/>
</dbReference>
<dbReference type="GeneID" id="31019952"/>
<dbReference type="Pfam" id="PF00378">
    <property type="entry name" value="ECH_1"/>
    <property type="match status" value="1"/>
</dbReference>
<evidence type="ECO:0000256" key="1">
    <source>
        <dbReference type="ARBA" id="ARBA00005005"/>
    </source>
</evidence>
<dbReference type="EMBL" id="MNUE01000089">
    <property type="protein sequence ID" value="OJD29181.1"/>
    <property type="molecule type" value="Genomic_DNA"/>
</dbReference>
<dbReference type="InterPro" id="IPR001753">
    <property type="entry name" value="Enoyl-CoA_hydra/iso"/>
</dbReference>
<dbReference type="OrthoDB" id="14970at2759"/>
<dbReference type="CDD" id="cd06558">
    <property type="entry name" value="crotonase-like"/>
    <property type="match status" value="1"/>
</dbReference>
<organism evidence="8 9">
    <name type="scientific">Diplodia corticola</name>
    <dbReference type="NCBI Taxonomy" id="236234"/>
    <lineage>
        <taxon>Eukaryota</taxon>
        <taxon>Fungi</taxon>
        <taxon>Dikarya</taxon>
        <taxon>Ascomycota</taxon>
        <taxon>Pezizomycotina</taxon>
        <taxon>Dothideomycetes</taxon>
        <taxon>Dothideomycetes incertae sedis</taxon>
        <taxon>Botryosphaeriales</taxon>
        <taxon>Botryosphaeriaceae</taxon>
        <taxon>Diplodia</taxon>
    </lineage>
</organism>
<feature type="region of interest" description="Disordered" evidence="7">
    <location>
        <begin position="55"/>
        <end position="95"/>
    </location>
</feature>
<dbReference type="UniPathway" id="UPA00659"/>
<keyword evidence="6 8" id="KW-0413">Isomerase</keyword>
<evidence type="ECO:0000313" key="8">
    <source>
        <dbReference type="EMBL" id="OJD29181.1"/>
    </source>
</evidence>
<evidence type="ECO:0000256" key="4">
    <source>
        <dbReference type="ARBA" id="ARBA00023026"/>
    </source>
</evidence>
<dbReference type="InterPro" id="IPR014748">
    <property type="entry name" value="Enoyl-CoA_hydra_C"/>
</dbReference>
<evidence type="ECO:0000256" key="2">
    <source>
        <dbReference type="ARBA" id="ARBA00005254"/>
    </source>
</evidence>
<protein>
    <submittedName>
        <fullName evidence="8">Enoyl-hydratase isomerase family protein</fullName>
    </submittedName>
</protein>
<dbReference type="InterPro" id="IPR045002">
    <property type="entry name" value="Ech1-like"/>
</dbReference>
<accession>A0A1J9RNL3</accession>
<dbReference type="AlphaFoldDB" id="A0A1J9RNL3"/>
<evidence type="ECO:0000256" key="5">
    <source>
        <dbReference type="ARBA" id="ARBA00023098"/>
    </source>
</evidence>
<comment type="pathway">
    <text evidence="1">Lipid metabolism; fatty acid beta-oxidation.</text>
</comment>
<comment type="similarity">
    <text evidence="2">Belongs to the enoyl-CoA hydratase/isomerase family.</text>
</comment>
<keyword evidence="3" id="KW-0276">Fatty acid metabolism</keyword>
<keyword evidence="9" id="KW-1185">Reference proteome</keyword>
<dbReference type="GO" id="GO:0006635">
    <property type="term" value="P:fatty acid beta-oxidation"/>
    <property type="evidence" value="ECO:0007669"/>
    <property type="project" value="UniProtKB-UniPathway"/>
</dbReference>
<evidence type="ECO:0000256" key="6">
    <source>
        <dbReference type="ARBA" id="ARBA00023235"/>
    </source>
</evidence>
<dbReference type="Gene3D" id="3.90.226.10">
    <property type="entry name" value="2-enoyl-CoA Hydratase, Chain A, domain 1"/>
    <property type="match status" value="1"/>
</dbReference>
<reference evidence="8 9" key="1">
    <citation type="submission" date="2016-10" db="EMBL/GenBank/DDBJ databases">
        <title>Proteomics and genomics reveal pathogen-plant mechanisms compatible with a hemibiotrophic lifestyle of Diplodia corticola.</title>
        <authorList>
            <person name="Fernandes I."/>
            <person name="De Jonge R."/>
            <person name="Van De Peer Y."/>
            <person name="Devreese B."/>
            <person name="Alves A."/>
            <person name="Esteves A.C."/>
        </authorList>
    </citation>
    <scope>NUCLEOTIDE SEQUENCE [LARGE SCALE GENOMIC DNA]</scope>
    <source>
        <strain evidence="8 9">CBS 112549</strain>
    </source>
</reference>
<dbReference type="FunFam" id="1.10.12.10:FF:000004">
    <property type="entry name" value="Delta3,5-delta2,4-dienoyl-CoA isomerase"/>
    <property type="match status" value="1"/>
</dbReference>
<keyword evidence="4" id="KW-0843">Virulence</keyword>
<dbReference type="SUPFAM" id="SSF52096">
    <property type="entry name" value="ClpP/crotonase"/>
    <property type="match status" value="1"/>
</dbReference>
<comment type="caution">
    <text evidence="8">The sequence shown here is derived from an EMBL/GenBank/DDBJ whole genome shotgun (WGS) entry which is preliminary data.</text>
</comment>
<evidence type="ECO:0000313" key="9">
    <source>
        <dbReference type="Proteomes" id="UP000183809"/>
    </source>
</evidence>
<evidence type="ECO:0000256" key="7">
    <source>
        <dbReference type="SAM" id="MobiDB-lite"/>
    </source>
</evidence>
<evidence type="ECO:0000256" key="3">
    <source>
        <dbReference type="ARBA" id="ARBA00022832"/>
    </source>
</evidence>
<dbReference type="PANTHER" id="PTHR43149">
    <property type="entry name" value="ENOYL-COA HYDRATASE"/>
    <property type="match status" value="1"/>
</dbReference>
<dbReference type="GO" id="GO:0005739">
    <property type="term" value="C:mitochondrion"/>
    <property type="evidence" value="ECO:0007669"/>
    <property type="project" value="TreeGrafter"/>
</dbReference>
<dbReference type="PANTHER" id="PTHR43149:SF1">
    <property type="entry name" value="DELTA(3,5)-DELTA(2,4)-DIENOYL-COA ISOMERASE, MITOCHONDRIAL"/>
    <property type="match status" value="1"/>
</dbReference>
<dbReference type="GO" id="GO:0051750">
    <property type="term" value="F:delta(3,5)-delta(2,4)-dienoyl-CoA isomerase activity"/>
    <property type="evidence" value="ECO:0007669"/>
    <property type="project" value="TreeGrafter"/>
</dbReference>
<dbReference type="Gene3D" id="1.10.12.10">
    <property type="entry name" value="Lyase 2-enoyl-coa Hydratase, Chain A, domain 2"/>
    <property type="match status" value="1"/>
</dbReference>
<sequence length="362" mass="38932">MSAEEYKYEYFNVTFPREYVAHVEINRPEKLNAFVEHFPLQQSICTPAVKDKKNEIPLTTPTPLHTIRPNPQNRAVKRLPQEKRKSPHNLTTSPAPPRMWLNLSTIITRLSTSPNVRCILLTGAGPRAFTAGLDVQAASTSGVLATSQAPLDVQAASTSGVLATSQAPLDAARKALHNIHHITTFQACVSTLETCPKPTIAVLHGICYGLAIDLSLACDVRLCAADAAFAVKEVDIGIAADIGTLTRLPKAVGNASWAKDVALTARVFGADEALREGFVSGVYRGGKEEAVAAGLEKAALIASKSPVAVVGTKELLNYSRDHTVEEGLRYTAVWNGAMLQTDDIKDALMSGLKKTKPKFAKL</sequence>
<keyword evidence="5" id="KW-0443">Lipid metabolism</keyword>
<gene>
    <name evidence="8" type="ORF">BKCO1_8900011</name>
</gene>
<dbReference type="STRING" id="236234.A0A1J9RNL3"/>
<dbReference type="InterPro" id="IPR029045">
    <property type="entry name" value="ClpP/crotonase-like_dom_sf"/>
</dbReference>
<proteinExistence type="inferred from homology"/>